<dbReference type="InterPro" id="IPR004827">
    <property type="entry name" value="bZIP"/>
</dbReference>
<dbReference type="InterPro" id="IPR052470">
    <property type="entry name" value="ER_Stress-Reg_TF"/>
</dbReference>
<keyword evidence="3" id="KW-0238">DNA-binding</keyword>
<keyword evidence="2" id="KW-0805">Transcription regulation</keyword>
<gene>
    <name evidence="8" type="ORF">OFLC_LOCUS9838</name>
</gene>
<keyword evidence="4" id="KW-0804">Transcription</keyword>
<name>A0A183HQS4_9BILA</name>
<dbReference type="SUPFAM" id="SSF57959">
    <property type="entry name" value="Leucine zipper domain"/>
    <property type="match status" value="1"/>
</dbReference>
<evidence type="ECO:0000256" key="5">
    <source>
        <dbReference type="ARBA" id="ARBA00023242"/>
    </source>
</evidence>
<dbReference type="GO" id="GO:0000977">
    <property type="term" value="F:RNA polymerase II transcription regulatory region sequence-specific DNA binding"/>
    <property type="evidence" value="ECO:0007669"/>
    <property type="project" value="TreeGrafter"/>
</dbReference>
<dbReference type="PANTHER" id="PTHR46542:SF1">
    <property type="entry name" value="X-BOX BINDING PROTEIN 1"/>
    <property type="match status" value="1"/>
</dbReference>
<dbReference type="AlphaFoldDB" id="A0A183HQS4"/>
<dbReference type="STRING" id="387005.A0A183HQS4"/>
<protein>
    <recommendedName>
        <fullName evidence="6">X-box-binding protein 1</fullName>
    </recommendedName>
</protein>
<feature type="domain" description="BZIP" evidence="7">
    <location>
        <begin position="152"/>
        <end position="198"/>
    </location>
</feature>
<reference evidence="10" key="1">
    <citation type="submission" date="2016-06" db="UniProtKB">
        <authorList>
            <consortium name="WormBaseParasite"/>
        </authorList>
    </citation>
    <scope>IDENTIFICATION</scope>
</reference>
<evidence type="ECO:0000313" key="10">
    <source>
        <dbReference type="WBParaSite" id="OFLC_0000983501-mRNA-1"/>
    </source>
</evidence>
<organism evidence="10">
    <name type="scientific">Onchocerca flexuosa</name>
    <dbReference type="NCBI Taxonomy" id="387005"/>
    <lineage>
        <taxon>Eukaryota</taxon>
        <taxon>Metazoa</taxon>
        <taxon>Ecdysozoa</taxon>
        <taxon>Nematoda</taxon>
        <taxon>Chromadorea</taxon>
        <taxon>Rhabditida</taxon>
        <taxon>Spirurina</taxon>
        <taxon>Spiruromorpha</taxon>
        <taxon>Filarioidea</taxon>
        <taxon>Onchocercidae</taxon>
        <taxon>Onchocerca</taxon>
    </lineage>
</organism>
<evidence type="ECO:0000256" key="3">
    <source>
        <dbReference type="ARBA" id="ARBA00023125"/>
    </source>
</evidence>
<sequence length="198" mass="22962">MWGIYVCVCVHACVHVSTCIWTDWLWIAGLQLHWQSMKLCDFPGNFDHFTKSPMSLYILHPQTVTTPNYSTSFTKTRNTSAPILPRYCSTARPVTVHDRQIPSLRTVIPVQNVQRSEKSTVLQQPIEELLGLSAPSEHPVRKRECLNHLTAEEKQNRRKLKNRVAAQTARDRKKYRATKLEEAVRTLVLENRKLREEN</sequence>
<dbReference type="PROSITE" id="PS00036">
    <property type="entry name" value="BZIP_BASIC"/>
    <property type="match status" value="1"/>
</dbReference>
<dbReference type="InterPro" id="IPR046347">
    <property type="entry name" value="bZIP_sf"/>
</dbReference>
<accession>A0A183HQS4</accession>
<dbReference type="PANTHER" id="PTHR46542">
    <property type="entry name" value="X-BOX BINDING PROTEIN 1"/>
    <property type="match status" value="1"/>
</dbReference>
<dbReference type="PROSITE" id="PS50217">
    <property type="entry name" value="BZIP"/>
    <property type="match status" value="1"/>
</dbReference>
<dbReference type="GO" id="GO:0000981">
    <property type="term" value="F:DNA-binding transcription factor activity, RNA polymerase II-specific"/>
    <property type="evidence" value="ECO:0007669"/>
    <property type="project" value="TreeGrafter"/>
</dbReference>
<evidence type="ECO:0000256" key="6">
    <source>
        <dbReference type="ARBA" id="ARBA00040165"/>
    </source>
</evidence>
<evidence type="ECO:0000256" key="1">
    <source>
        <dbReference type="ARBA" id="ARBA00022843"/>
    </source>
</evidence>
<dbReference type="Pfam" id="PF00170">
    <property type="entry name" value="bZIP_1"/>
    <property type="match status" value="1"/>
</dbReference>
<evidence type="ECO:0000259" key="7">
    <source>
        <dbReference type="PROSITE" id="PS50217"/>
    </source>
</evidence>
<keyword evidence="1" id="KW-0832">Ubl conjugation</keyword>
<dbReference type="Gene3D" id="1.20.5.170">
    <property type="match status" value="1"/>
</dbReference>
<proteinExistence type="predicted"/>
<keyword evidence="9" id="KW-1185">Reference proteome</keyword>
<dbReference type="EMBL" id="UZAJ01012517">
    <property type="protein sequence ID" value="VDO63801.1"/>
    <property type="molecule type" value="Genomic_DNA"/>
</dbReference>
<dbReference type="CDD" id="cd14691">
    <property type="entry name" value="bZIP_XBP1"/>
    <property type="match status" value="1"/>
</dbReference>
<evidence type="ECO:0000256" key="4">
    <source>
        <dbReference type="ARBA" id="ARBA00023163"/>
    </source>
</evidence>
<evidence type="ECO:0000313" key="8">
    <source>
        <dbReference type="EMBL" id="VDO63801.1"/>
    </source>
</evidence>
<evidence type="ECO:0000313" key="9">
    <source>
        <dbReference type="Proteomes" id="UP000267606"/>
    </source>
</evidence>
<dbReference type="Proteomes" id="UP000267606">
    <property type="component" value="Unassembled WGS sequence"/>
</dbReference>
<evidence type="ECO:0000256" key="2">
    <source>
        <dbReference type="ARBA" id="ARBA00023015"/>
    </source>
</evidence>
<dbReference type="GO" id="GO:0005634">
    <property type="term" value="C:nucleus"/>
    <property type="evidence" value="ECO:0007669"/>
    <property type="project" value="TreeGrafter"/>
</dbReference>
<keyword evidence="5" id="KW-0539">Nucleus</keyword>
<reference evidence="8 9" key="2">
    <citation type="submission" date="2018-11" db="EMBL/GenBank/DDBJ databases">
        <authorList>
            <consortium name="Pathogen Informatics"/>
        </authorList>
    </citation>
    <scope>NUCLEOTIDE SEQUENCE [LARGE SCALE GENOMIC DNA]</scope>
</reference>
<dbReference type="WBParaSite" id="OFLC_0000983501-mRNA-1">
    <property type="protein sequence ID" value="OFLC_0000983501-mRNA-1"/>
    <property type="gene ID" value="OFLC_0000983501"/>
</dbReference>